<evidence type="ECO:0000313" key="2">
    <source>
        <dbReference type="Proteomes" id="UP000703269"/>
    </source>
</evidence>
<dbReference type="AlphaFoldDB" id="A0A9P3GZ48"/>
<keyword evidence="2" id="KW-1185">Reference proteome</keyword>
<protein>
    <submittedName>
        <fullName evidence="1">Uncharacterized protein</fullName>
    </submittedName>
</protein>
<comment type="caution">
    <text evidence="1">The sequence shown here is derived from an EMBL/GenBank/DDBJ whole genome shotgun (WGS) entry which is preliminary data.</text>
</comment>
<dbReference type="EMBL" id="BPQB01000309">
    <property type="protein sequence ID" value="GJF01015.1"/>
    <property type="molecule type" value="Genomic_DNA"/>
</dbReference>
<evidence type="ECO:0000313" key="1">
    <source>
        <dbReference type="EMBL" id="GJF01015.1"/>
    </source>
</evidence>
<accession>A0A9P3GZ48</accession>
<organism evidence="1 2">
    <name type="scientific">Phanerochaete sordida</name>
    <dbReference type="NCBI Taxonomy" id="48140"/>
    <lineage>
        <taxon>Eukaryota</taxon>
        <taxon>Fungi</taxon>
        <taxon>Dikarya</taxon>
        <taxon>Basidiomycota</taxon>
        <taxon>Agaricomycotina</taxon>
        <taxon>Agaricomycetes</taxon>
        <taxon>Polyporales</taxon>
        <taxon>Phanerochaetaceae</taxon>
        <taxon>Phanerochaete</taxon>
    </lineage>
</organism>
<dbReference type="Proteomes" id="UP000703269">
    <property type="component" value="Unassembled WGS sequence"/>
</dbReference>
<gene>
    <name evidence="1" type="ORF">PsYK624_173210</name>
</gene>
<sequence length="372" mass="41085">MDLLQKMADSWKPAVGSPPVGLTPSELVKLDAGASWHSVDLSRVVYTLPGEDGREKPGMDADLLIIMGHGLAYELECLTFAHNTPSYIPQCLVPRNHTLKSLHITTLDMNEDNNNNDLLGIAAWIKNDKITIETLYITGSAFPVSYTPYPTVVNSDTAPCVLVFTNVNPAAISSWREAPASEADKIVWAHLQDHNLQFYANTHTIICHADVLVMHSHAHIQHIHVDTPSLAYLKNLDLAVFPDCKTLKIKIDTSLPTGNNSRTMAICILPDLAKLFPNVTLLQVGSDNTAFDSRGLYYMLGCPIFWARWNHVTGLDFHCSKLTHTEINLIAKIPWLLRFSGCQAQLIVISIAETGQVYSFKKVGGLEEYAAA</sequence>
<name>A0A9P3GZ48_9APHY</name>
<proteinExistence type="predicted"/>
<reference evidence="1 2" key="1">
    <citation type="submission" date="2021-08" db="EMBL/GenBank/DDBJ databases">
        <title>Draft Genome Sequence of Phanerochaete sordida strain YK-624.</title>
        <authorList>
            <person name="Mori T."/>
            <person name="Dohra H."/>
            <person name="Suzuki T."/>
            <person name="Kawagishi H."/>
            <person name="Hirai H."/>
        </authorList>
    </citation>
    <scope>NUCLEOTIDE SEQUENCE [LARGE SCALE GENOMIC DNA]</scope>
    <source>
        <strain evidence="1 2">YK-624</strain>
    </source>
</reference>